<dbReference type="Pfam" id="PF18962">
    <property type="entry name" value="Por_Secre_tail"/>
    <property type="match status" value="1"/>
</dbReference>
<protein>
    <submittedName>
        <fullName evidence="4">T9SS type A sorting domain-containing protein</fullName>
    </submittedName>
</protein>
<feature type="domain" description="Secretion system C-terminal sorting" evidence="3">
    <location>
        <begin position="40"/>
        <end position="109"/>
    </location>
</feature>
<keyword evidence="1 2" id="KW-0732">Signal</keyword>
<evidence type="ECO:0000259" key="3">
    <source>
        <dbReference type="Pfam" id="PF18962"/>
    </source>
</evidence>
<accession>A0ABY7RWL1</accession>
<sequence length="110" mass="12339">MKNYLFIFLVFSIMSMPHIGHAQFIDTTKTSSTTIEELMIFPNPVIDGILNISSKHNLPKTIEIYDVLGKRIMAASILGKTFNISRLSPGVYILKIKENAISATRKLVVK</sequence>
<proteinExistence type="predicted"/>
<dbReference type="EMBL" id="CP116221">
    <property type="protein sequence ID" value="WCO01383.1"/>
    <property type="molecule type" value="Genomic_DNA"/>
</dbReference>
<dbReference type="InterPro" id="IPR026444">
    <property type="entry name" value="Secre_tail"/>
</dbReference>
<feature type="signal peptide" evidence="2">
    <location>
        <begin position="1"/>
        <end position="22"/>
    </location>
</feature>
<evidence type="ECO:0000256" key="1">
    <source>
        <dbReference type="ARBA" id="ARBA00022729"/>
    </source>
</evidence>
<evidence type="ECO:0000256" key="2">
    <source>
        <dbReference type="SAM" id="SignalP"/>
    </source>
</evidence>
<dbReference type="RefSeq" id="WP_249993375.1">
    <property type="nucleotide sequence ID" value="NZ_CP116221.1"/>
</dbReference>
<evidence type="ECO:0000313" key="5">
    <source>
        <dbReference type="Proteomes" id="UP001202717"/>
    </source>
</evidence>
<gene>
    <name evidence="4" type="ORF">MUN68_015115</name>
</gene>
<dbReference type="Proteomes" id="UP001202717">
    <property type="component" value="Chromosome"/>
</dbReference>
<evidence type="ECO:0000313" key="4">
    <source>
        <dbReference type="EMBL" id="WCO01383.1"/>
    </source>
</evidence>
<reference evidence="4 5" key="1">
    <citation type="submission" date="2023-01" db="EMBL/GenBank/DDBJ databases">
        <title>Psychroserpens ponticola sp. nov., isolated from seawater.</title>
        <authorList>
            <person name="Kristyanto S."/>
            <person name="Jung J."/>
            <person name="Kim J.M."/>
            <person name="Jeon C.O."/>
        </authorList>
    </citation>
    <scope>NUCLEOTIDE SEQUENCE [LARGE SCALE GENOMIC DNA]</scope>
    <source>
        <strain evidence="4 5">MSW6</strain>
    </source>
</reference>
<organism evidence="4 5">
    <name type="scientific">Psychroserpens ponticola</name>
    <dbReference type="NCBI Taxonomy" id="2932268"/>
    <lineage>
        <taxon>Bacteria</taxon>
        <taxon>Pseudomonadati</taxon>
        <taxon>Bacteroidota</taxon>
        <taxon>Flavobacteriia</taxon>
        <taxon>Flavobacteriales</taxon>
        <taxon>Flavobacteriaceae</taxon>
        <taxon>Psychroserpens</taxon>
    </lineage>
</organism>
<keyword evidence="5" id="KW-1185">Reference proteome</keyword>
<dbReference type="NCBIfam" id="TIGR04183">
    <property type="entry name" value="Por_Secre_tail"/>
    <property type="match status" value="1"/>
</dbReference>
<feature type="chain" id="PRO_5047509603" evidence="2">
    <location>
        <begin position="23"/>
        <end position="110"/>
    </location>
</feature>
<name>A0ABY7RWL1_9FLAO</name>